<comment type="caution">
    <text evidence="1">The sequence shown here is derived from an EMBL/GenBank/DDBJ whole genome shotgun (WGS) entry which is preliminary data.</text>
</comment>
<dbReference type="EMBL" id="JAINUG010000011">
    <property type="protein sequence ID" value="KAJ8414814.1"/>
    <property type="molecule type" value="Genomic_DNA"/>
</dbReference>
<organism evidence="1 2">
    <name type="scientific">Aldrovandia affinis</name>
    <dbReference type="NCBI Taxonomy" id="143900"/>
    <lineage>
        <taxon>Eukaryota</taxon>
        <taxon>Metazoa</taxon>
        <taxon>Chordata</taxon>
        <taxon>Craniata</taxon>
        <taxon>Vertebrata</taxon>
        <taxon>Euteleostomi</taxon>
        <taxon>Actinopterygii</taxon>
        <taxon>Neopterygii</taxon>
        <taxon>Teleostei</taxon>
        <taxon>Notacanthiformes</taxon>
        <taxon>Halosauridae</taxon>
        <taxon>Aldrovandia</taxon>
    </lineage>
</organism>
<evidence type="ECO:0000313" key="1">
    <source>
        <dbReference type="EMBL" id="KAJ8414814.1"/>
    </source>
</evidence>
<gene>
    <name evidence="1" type="ORF">AAFF_G00023370</name>
</gene>
<evidence type="ECO:0000313" key="2">
    <source>
        <dbReference type="Proteomes" id="UP001221898"/>
    </source>
</evidence>
<protein>
    <submittedName>
        <fullName evidence="1">Uncharacterized protein</fullName>
    </submittedName>
</protein>
<sequence length="97" mass="11125">MVVSNDSKMLITRESFGQANVMGHPERGKCRLRGLVNTEKARGVRYDEGEEKTSSGYTTVREEEQLFESEANMHQGLFCVEEVKAGFLWFEDNPHRL</sequence>
<accession>A0AAD7T5J1</accession>
<reference evidence="1" key="1">
    <citation type="journal article" date="2023" name="Science">
        <title>Genome structures resolve the early diversification of teleost fishes.</title>
        <authorList>
            <person name="Parey E."/>
            <person name="Louis A."/>
            <person name="Montfort J."/>
            <person name="Bouchez O."/>
            <person name="Roques C."/>
            <person name="Iampietro C."/>
            <person name="Lluch J."/>
            <person name="Castinel A."/>
            <person name="Donnadieu C."/>
            <person name="Desvignes T."/>
            <person name="Floi Bucao C."/>
            <person name="Jouanno E."/>
            <person name="Wen M."/>
            <person name="Mejri S."/>
            <person name="Dirks R."/>
            <person name="Jansen H."/>
            <person name="Henkel C."/>
            <person name="Chen W.J."/>
            <person name="Zahm M."/>
            <person name="Cabau C."/>
            <person name="Klopp C."/>
            <person name="Thompson A.W."/>
            <person name="Robinson-Rechavi M."/>
            <person name="Braasch I."/>
            <person name="Lecointre G."/>
            <person name="Bobe J."/>
            <person name="Postlethwait J.H."/>
            <person name="Berthelot C."/>
            <person name="Roest Crollius H."/>
            <person name="Guiguen Y."/>
        </authorList>
    </citation>
    <scope>NUCLEOTIDE SEQUENCE</scope>
    <source>
        <strain evidence="1">NC1722</strain>
    </source>
</reference>
<name>A0AAD7T5J1_9TELE</name>
<keyword evidence="2" id="KW-1185">Reference proteome</keyword>
<dbReference type="Proteomes" id="UP001221898">
    <property type="component" value="Unassembled WGS sequence"/>
</dbReference>
<proteinExistence type="predicted"/>
<dbReference type="AlphaFoldDB" id="A0AAD7T5J1"/>